<evidence type="ECO:0000256" key="1">
    <source>
        <dbReference type="SAM" id="MobiDB-lite"/>
    </source>
</evidence>
<protein>
    <submittedName>
        <fullName evidence="2">Uncharacterized protein</fullName>
    </submittedName>
</protein>
<sequence>MKAGTWADIGAATHAAMNGGQPCSGGCRWPVDPAATKDADGTPDVYDRHPGCEPGGQPLRLIRGGKR</sequence>
<comment type="caution">
    <text evidence="2">The sequence shown here is derived from an EMBL/GenBank/DDBJ whole genome shotgun (WGS) entry which is preliminary data.</text>
</comment>
<reference evidence="2 3" key="1">
    <citation type="submission" date="2018-03" db="EMBL/GenBank/DDBJ databases">
        <title>Genomic framework for the identification of Micromonospora saelicesensis and Micromonospora noduli.</title>
        <authorList>
            <person name="Riesco R."/>
            <person name="Trujillo M.E."/>
        </authorList>
    </citation>
    <scope>NUCLEOTIDE SEQUENCE [LARGE SCALE GENOMIC DNA]</scope>
    <source>
        <strain evidence="2 3">GAR05</strain>
    </source>
</reference>
<feature type="compositionally biased region" description="Basic and acidic residues" evidence="1">
    <location>
        <begin position="35"/>
        <end position="51"/>
    </location>
</feature>
<dbReference type="EMBL" id="PXXW01000055">
    <property type="protein sequence ID" value="RAN92629.1"/>
    <property type="molecule type" value="Genomic_DNA"/>
</dbReference>
<evidence type="ECO:0000313" key="2">
    <source>
        <dbReference type="EMBL" id="RAN92629.1"/>
    </source>
</evidence>
<name>A0ABX9CAC1_9ACTN</name>
<proteinExistence type="predicted"/>
<dbReference type="RefSeq" id="WP_112672315.1">
    <property type="nucleotide sequence ID" value="NZ_PXXW01000055.1"/>
</dbReference>
<organism evidence="2 3">
    <name type="scientific">Micromonospora saelicesensis</name>
    <dbReference type="NCBI Taxonomy" id="285676"/>
    <lineage>
        <taxon>Bacteria</taxon>
        <taxon>Bacillati</taxon>
        <taxon>Actinomycetota</taxon>
        <taxon>Actinomycetes</taxon>
        <taxon>Micromonosporales</taxon>
        <taxon>Micromonosporaceae</taxon>
        <taxon>Micromonospora</taxon>
    </lineage>
</organism>
<feature type="region of interest" description="Disordered" evidence="1">
    <location>
        <begin position="34"/>
        <end position="67"/>
    </location>
</feature>
<gene>
    <name evidence="2" type="ORF">GAR05_06121</name>
</gene>
<dbReference type="Proteomes" id="UP000249334">
    <property type="component" value="Unassembled WGS sequence"/>
</dbReference>
<keyword evidence="3" id="KW-1185">Reference proteome</keyword>
<accession>A0ABX9CAC1</accession>
<evidence type="ECO:0000313" key="3">
    <source>
        <dbReference type="Proteomes" id="UP000249334"/>
    </source>
</evidence>